<evidence type="ECO:0000256" key="1">
    <source>
        <dbReference type="ARBA" id="ARBA00004651"/>
    </source>
</evidence>
<keyword evidence="6 10" id="KW-0472">Membrane</keyword>
<evidence type="ECO:0000313" key="13">
    <source>
        <dbReference type="RefSeq" id="XP_031570553.1"/>
    </source>
</evidence>
<dbReference type="GO" id="GO:0005886">
    <property type="term" value="C:plasma membrane"/>
    <property type="evidence" value="ECO:0007669"/>
    <property type="project" value="UniProtKB-SubCell"/>
</dbReference>
<evidence type="ECO:0000256" key="4">
    <source>
        <dbReference type="ARBA" id="ARBA00022989"/>
    </source>
</evidence>
<feature type="transmembrane region" description="Helical" evidence="10">
    <location>
        <begin position="99"/>
        <end position="122"/>
    </location>
</feature>
<reference evidence="13 14" key="1">
    <citation type="submission" date="2025-04" db="UniProtKB">
        <authorList>
            <consortium name="RefSeq"/>
        </authorList>
    </citation>
    <scope>IDENTIFICATION</scope>
    <source>
        <tissue evidence="13 14">Tentacle</tissue>
    </source>
</reference>
<evidence type="ECO:0000256" key="2">
    <source>
        <dbReference type="ARBA" id="ARBA00022475"/>
    </source>
</evidence>
<keyword evidence="9" id="KW-0807">Transducer</keyword>
<keyword evidence="7" id="KW-0675">Receptor</keyword>
<dbReference type="PRINTS" id="PR00237">
    <property type="entry name" value="GPCRRHODOPSN"/>
</dbReference>
<dbReference type="Pfam" id="PF00001">
    <property type="entry name" value="7tm_1"/>
    <property type="match status" value="1"/>
</dbReference>
<keyword evidence="4 10" id="KW-1133">Transmembrane helix</keyword>
<dbReference type="SUPFAM" id="SSF81321">
    <property type="entry name" value="Family A G protein-coupled receptor-like"/>
    <property type="match status" value="1"/>
</dbReference>
<evidence type="ECO:0000256" key="8">
    <source>
        <dbReference type="ARBA" id="ARBA00023180"/>
    </source>
</evidence>
<dbReference type="InterPro" id="IPR000276">
    <property type="entry name" value="GPCR_Rhodpsn"/>
</dbReference>
<feature type="domain" description="G-protein coupled receptors family 1 profile" evidence="11">
    <location>
        <begin position="34"/>
        <end position="264"/>
    </location>
</feature>
<dbReference type="CDD" id="cd00637">
    <property type="entry name" value="7tm_classA_rhodopsin-like"/>
    <property type="match status" value="1"/>
</dbReference>
<accession>A0A6P8IX82</accession>
<keyword evidence="8" id="KW-0325">Glycoprotein</keyword>
<dbReference type="AlphaFoldDB" id="A0A6P8IX82"/>
<protein>
    <submittedName>
        <fullName evidence="13 14">Tachykinin-like peptides receptor 99D</fullName>
    </submittedName>
</protein>
<dbReference type="OrthoDB" id="5958750at2759"/>
<feature type="transmembrane region" description="Helical" evidence="10">
    <location>
        <begin position="168"/>
        <end position="190"/>
    </location>
</feature>
<feature type="transmembrane region" description="Helical" evidence="10">
    <location>
        <begin position="20"/>
        <end position="42"/>
    </location>
</feature>
<feature type="transmembrane region" description="Helical" evidence="10">
    <location>
        <begin position="134"/>
        <end position="156"/>
    </location>
</feature>
<feature type="transmembrane region" description="Helical" evidence="10">
    <location>
        <begin position="54"/>
        <end position="79"/>
    </location>
</feature>
<proteinExistence type="predicted"/>
<evidence type="ECO:0000313" key="17">
    <source>
        <dbReference type="RefSeq" id="XP_031570557.1"/>
    </source>
</evidence>
<evidence type="ECO:0000256" key="5">
    <source>
        <dbReference type="ARBA" id="ARBA00023040"/>
    </source>
</evidence>
<evidence type="ECO:0000256" key="7">
    <source>
        <dbReference type="ARBA" id="ARBA00023170"/>
    </source>
</evidence>
<feature type="transmembrane region" description="Helical" evidence="10">
    <location>
        <begin position="211"/>
        <end position="235"/>
    </location>
</feature>
<dbReference type="RefSeq" id="XP_031570553.1">
    <property type="nucleotide sequence ID" value="XM_031714693.1"/>
</dbReference>
<evidence type="ECO:0000256" key="10">
    <source>
        <dbReference type="SAM" id="Phobius"/>
    </source>
</evidence>
<dbReference type="KEGG" id="aten:116304903"/>
<keyword evidence="12" id="KW-1185">Reference proteome</keyword>
<dbReference type="InterPro" id="IPR017452">
    <property type="entry name" value="GPCR_Rhodpsn_7TM"/>
</dbReference>
<evidence type="ECO:0000259" key="11">
    <source>
        <dbReference type="PROSITE" id="PS50262"/>
    </source>
</evidence>
<dbReference type="PANTHER" id="PTHR24246:SF27">
    <property type="entry name" value="ADENOSINE RECEPTOR, ISOFORM A"/>
    <property type="match status" value="1"/>
</dbReference>
<keyword evidence="5" id="KW-0297">G-protein coupled receptor</keyword>
<dbReference type="Proteomes" id="UP000515163">
    <property type="component" value="Unplaced"/>
</dbReference>
<sequence>MNITTNVTRGFGRLATPMAWVFAFGAEALTIITLNALTLTVLTRTYGLRKKTTYFLINLTITDLLVGLLPVPMYMIYIADEPLFYRTKNLLKAFQALDMIFGACSIWTLALISMERLCIVLIPYYHRSAKGKNYYYAMAFCWLLPILISGLGFLASHGVITRKVYLNLTFIFLLFIPTATLVISHVVLGIKFNHRNLKSRRARQENALSKTLFIVTATFLASFLPFQSLVFYMALRPTSIPPLTVVVALKLLQYGNSFMNPIIYWPRLPGFKAAAKKLVSKSRRYSNTEV</sequence>
<dbReference type="RefSeq" id="XP_031570556.1">
    <property type="nucleotide sequence ID" value="XM_031714696.1"/>
</dbReference>
<dbReference type="GeneID" id="116304903"/>
<organism evidence="12 15">
    <name type="scientific">Actinia tenebrosa</name>
    <name type="common">Australian red waratah sea anemone</name>
    <dbReference type="NCBI Taxonomy" id="6105"/>
    <lineage>
        <taxon>Eukaryota</taxon>
        <taxon>Metazoa</taxon>
        <taxon>Cnidaria</taxon>
        <taxon>Anthozoa</taxon>
        <taxon>Hexacorallia</taxon>
        <taxon>Actiniaria</taxon>
        <taxon>Actiniidae</taxon>
        <taxon>Actinia</taxon>
    </lineage>
</organism>
<keyword evidence="2" id="KW-1003">Cell membrane</keyword>
<keyword evidence="3 10" id="KW-0812">Transmembrane</keyword>
<comment type="subcellular location">
    <subcellularLocation>
        <location evidence="1">Cell membrane</location>
        <topology evidence="1">Multi-pass membrane protein</topology>
    </subcellularLocation>
</comment>
<dbReference type="RefSeq" id="XP_031570557.1">
    <property type="nucleotide sequence ID" value="XM_031714697.1"/>
</dbReference>
<dbReference type="RefSeq" id="XP_031570554.1">
    <property type="nucleotide sequence ID" value="XM_031714694.1"/>
</dbReference>
<dbReference type="PANTHER" id="PTHR24246">
    <property type="entry name" value="OLFACTORY RECEPTOR AND ADENOSINE RECEPTOR"/>
    <property type="match status" value="1"/>
</dbReference>
<dbReference type="GO" id="GO:0004930">
    <property type="term" value="F:G protein-coupled receptor activity"/>
    <property type="evidence" value="ECO:0007669"/>
    <property type="project" value="UniProtKB-KW"/>
</dbReference>
<evidence type="ECO:0000313" key="14">
    <source>
        <dbReference type="RefSeq" id="XP_031570554.1"/>
    </source>
</evidence>
<evidence type="ECO:0000256" key="9">
    <source>
        <dbReference type="ARBA" id="ARBA00023224"/>
    </source>
</evidence>
<evidence type="ECO:0000313" key="16">
    <source>
        <dbReference type="RefSeq" id="XP_031570556.1"/>
    </source>
</evidence>
<evidence type="ECO:0000313" key="15">
    <source>
        <dbReference type="RefSeq" id="XP_031570555.1"/>
    </source>
</evidence>
<dbReference type="PROSITE" id="PS50262">
    <property type="entry name" value="G_PROTEIN_RECEP_F1_2"/>
    <property type="match status" value="1"/>
</dbReference>
<evidence type="ECO:0000256" key="6">
    <source>
        <dbReference type="ARBA" id="ARBA00023136"/>
    </source>
</evidence>
<dbReference type="Gene3D" id="1.20.1070.10">
    <property type="entry name" value="Rhodopsin 7-helix transmembrane proteins"/>
    <property type="match status" value="1"/>
</dbReference>
<name>A0A6P8IX82_ACTTE</name>
<dbReference type="RefSeq" id="XP_031570555.1">
    <property type="nucleotide sequence ID" value="XM_031714695.1"/>
</dbReference>
<evidence type="ECO:0000256" key="3">
    <source>
        <dbReference type="ARBA" id="ARBA00022692"/>
    </source>
</evidence>
<evidence type="ECO:0000313" key="12">
    <source>
        <dbReference type="Proteomes" id="UP000515163"/>
    </source>
</evidence>
<gene>
    <name evidence="13 14 15 16 17" type="primary">LOC116304903</name>
</gene>